<dbReference type="AlphaFoldDB" id="A0A6A5TCC3"/>
<gene>
    <name evidence="2" type="ORF">CC80DRAFT_509772</name>
</gene>
<evidence type="ECO:0000313" key="2">
    <source>
        <dbReference type="EMBL" id="KAF1950435.1"/>
    </source>
</evidence>
<feature type="transmembrane region" description="Helical" evidence="1">
    <location>
        <begin position="30"/>
        <end position="56"/>
    </location>
</feature>
<organism evidence="2 3">
    <name type="scientific">Byssothecium circinans</name>
    <dbReference type="NCBI Taxonomy" id="147558"/>
    <lineage>
        <taxon>Eukaryota</taxon>
        <taxon>Fungi</taxon>
        <taxon>Dikarya</taxon>
        <taxon>Ascomycota</taxon>
        <taxon>Pezizomycotina</taxon>
        <taxon>Dothideomycetes</taxon>
        <taxon>Pleosporomycetidae</taxon>
        <taxon>Pleosporales</taxon>
        <taxon>Massarineae</taxon>
        <taxon>Massarinaceae</taxon>
        <taxon>Byssothecium</taxon>
    </lineage>
</organism>
<dbReference type="EMBL" id="ML977026">
    <property type="protein sequence ID" value="KAF1950435.1"/>
    <property type="molecule type" value="Genomic_DNA"/>
</dbReference>
<feature type="transmembrane region" description="Helical" evidence="1">
    <location>
        <begin position="107"/>
        <end position="125"/>
    </location>
</feature>
<keyword evidence="1" id="KW-0472">Membrane</keyword>
<feature type="transmembrane region" description="Helical" evidence="1">
    <location>
        <begin position="62"/>
        <end position="86"/>
    </location>
</feature>
<reference evidence="2" key="1">
    <citation type="journal article" date="2020" name="Stud. Mycol.">
        <title>101 Dothideomycetes genomes: a test case for predicting lifestyles and emergence of pathogens.</title>
        <authorList>
            <person name="Haridas S."/>
            <person name="Albert R."/>
            <person name="Binder M."/>
            <person name="Bloem J."/>
            <person name="Labutti K."/>
            <person name="Salamov A."/>
            <person name="Andreopoulos B."/>
            <person name="Baker S."/>
            <person name="Barry K."/>
            <person name="Bills G."/>
            <person name="Bluhm B."/>
            <person name="Cannon C."/>
            <person name="Castanera R."/>
            <person name="Culley D."/>
            <person name="Daum C."/>
            <person name="Ezra D."/>
            <person name="Gonzalez J."/>
            <person name="Henrissat B."/>
            <person name="Kuo A."/>
            <person name="Liang C."/>
            <person name="Lipzen A."/>
            <person name="Lutzoni F."/>
            <person name="Magnuson J."/>
            <person name="Mondo S."/>
            <person name="Nolan M."/>
            <person name="Ohm R."/>
            <person name="Pangilinan J."/>
            <person name="Park H.-J."/>
            <person name="Ramirez L."/>
            <person name="Alfaro M."/>
            <person name="Sun H."/>
            <person name="Tritt A."/>
            <person name="Yoshinaga Y."/>
            <person name="Zwiers L.-H."/>
            <person name="Turgeon B."/>
            <person name="Goodwin S."/>
            <person name="Spatafora J."/>
            <person name="Crous P."/>
            <person name="Grigoriev I."/>
        </authorList>
    </citation>
    <scope>NUCLEOTIDE SEQUENCE</scope>
    <source>
        <strain evidence="2">CBS 675.92</strain>
    </source>
</reference>
<evidence type="ECO:0000256" key="1">
    <source>
        <dbReference type="SAM" id="Phobius"/>
    </source>
</evidence>
<keyword evidence="1" id="KW-1133">Transmembrane helix</keyword>
<accession>A0A6A5TCC3</accession>
<feature type="transmembrane region" description="Helical" evidence="1">
    <location>
        <begin position="145"/>
        <end position="168"/>
    </location>
</feature>
<dbReference type="OrthoDB" id="10532269at2759"/>
<evidence type="ECO:0000313" key="3">
    <source>
        <dbReference type="Proteomes" id="UP000800035"/>
    </source>
</evidence>
<sequence length="215" mass="24755">MAAYTPLDNSSQTNTLANKPSQYRKWTLKVLWMVQTLLVIPRIIGVLLLFILLFVISLFEPGFAFVFALVLVIDLFMCFGILVTVWKQYAAKKRNPKNALKREALKTIFATYLWLWTFITNPKKFLSRKTPGQPNPAADRLVSRIHTWTIVIAVTVILAFYPALWLAYQEWKIEKNITERGDIELQDEDEHQIRLMDRTSIDDGSLPLAGNRAKA</sequence>
<protein>
    <submittedName>
        <fullName evidence="2">Uncharacterized protein</fullName>
    </submittedName>
</protein>
<keyword evidence="1" id="KW-0812">Transmembrane</keyword>
<keyword evidence="3" id="KW-1185">Reference proteome</keyword>
<dbReference type="Proteomes" id="UP000800035">
    <property type="component" value="Unassembled WGS sequence"/>
</dbReference>
<proteinExistence type="predicted"/>
<name>A0A6A5TCC3_9PLEO</name>